<feature type="compositionally biased region" description="Basic and acidic residues" evidence="5">
    <location>
        <begin position="29"/>
        <end position="43"/>
    </location>
</feature>
<evidence type="ECO:0000259" key="6">
    <source>
        <dbReference type="Pfam" id="PF01258"/>
    </source>
</evidence>
<dbReference type="PANTHER" id="PTHR33823">
    <property type="entry name" value="RNA POLYMERASE-BINDING TRANSCRIPTION FACTOR DKSA-RELATED"/>
    <property type="match status" value="1"/>
</dbReference>
<feature type="compositionally biased region" description="Acidic residues" evidence="5">
    <location>
        <begin position="226"/>
        <end position="235"/>
    </location>
</feature>
<protein>
    <submittedName>
        <fullName evidence="7">Transcriptional regulator, TraR/DksA family</fullName>
    </submittedName>
</protein>
<sequence>MKDVRRLLTNSQQENLKKELLQQQSQLSEHLKRDLDSLHDTNERNNSGELSMYDNHPADMGTELYEREKDFAIDDHSKTELNKIDQALKAMEDGTYGKCKECGQEIPYERLEVIPTTLYCKDHSPEQSRAEDRPVEEDVLQPPIDNEFKHRTNGNVRDDEDSFQEVARYGTSETPSDFEGEYEDYSELYQGDDSSEGFTEDYESFAATDIAGSNRKTYPSKKHEDYEEMLDDNDLESPIGDIPYKDGDSYVSKKKKD</sequence>
<dbReference type="NCBIfam" id="TIGR02890">
    <property type="entry name" value="bacill_yteA"/>
    <property type="match status" value="1"/>
</dbReference>
<dbReference type="AlphaFoldDB" id="A0A1C4AJ21"/>
<evidence type="ECO:0000256" key="4">
    <source>
        <dbReference type="PROSITE-ProRule" id="PRU00510"/>
    </source>
</evidence>
<evidence type="ECO:0000256" key="1">
    <source>
        <dbReference type="ARBA" id="ARBA00022723"/>
    </source>
</evidence>
<dbReference type="InterPro" id="IPR037187">
    <property type="entry name" value="DnaK_N"/>
</dbReference>
<organism evidence="7 8">
    <name type="scientific">[Bacillus] enclensis</name>
    <dbReference type="NCBI Taxonomy" id="1402860"/>
    <lineage>
        <taxon>Bacteria</taxon>
        <taxon>Bacillati</taxon>
        <taxon>Bacillota</taxon>
        <taxon>Bacilli</taxon>
        <taxon>Bacillales</taxon>
        <taxon>Bacillaceae</taxon>
        <taxon>Rossellomorea</taxon>
    </lineage>
</organism>
<reference evidence="8" key="1">
    <citation type="submission" date="2016-08" db="EMBL/GenBank/DDBJ databases">
        <authorList>
            <person name="Varghese N."/>
            <person name="Submissions Spin"/>
        </authorList>
    </citation>
    <scope>NUCLEOTIDE SEQUENCE [LARGE SCALE GENOMIC DNA]</scope>
    <source>
        <strain evidence="8">SGD-1123</strain>
    </source>
</reference>
<keyword evidence="2" id="KW-0863">Zinc-finger</keyword>
<proteinExistence type="predicted"/>
<feature type="compositionally biased region" description="Basic and acidic residues" evidence="5">
    <location>
        <begin position="123"/>
        <end position="133"/>
    </location>
</feature>
<name>A0A1C4AJ21_9BACI</name>
<dbReference type="PROSITE" id="PS51128">
    <property type="entry name" value="ZF_DKSA_2"/>
    <property type="match status" value="1"/>
</dbReference>
<evidence type="ECO:0000256" key="2">
    <source>
        <dbReference type="ARBA" id="ARBA00022771"/>
    </source>
</evidence>
<dbReference type="SUPFAM" id="SSF57716">
    <property type="entry name" value="Glucocorticoid receptor-like (DNA-binding domain)"/>
    <property type="match status" value="1"/>
</dbReference>
<evidence type="ECO:0000313" key="7">
    <source>
        <dbReference type="EMBL" id="SCB94563.1"/>
    </source>
</evidence>
<keyword evidence="3" id="KW-0862">Zinc</keyword>
<dbReference type="Proteomes" id="UP000181997">
    <property type="component" value="Unassembled WGS sequence"/>
</dbReference>
<dbReference type="SUPFAM" id="SSF109635">
    <property type="entry name" value="DnaK suppressor protein DksA, alpha-hairpin domain"/>
    <property type="match status" value="1"/>
</dbReference>
<dbReference type="InterPro" id="IPR000962">
    <property type="entry name" value="Znf_DskA_TraR"/>
</dbReference>
<accession>A0A1C4AJ21</accession>
<keyword evidence="8" id="KW-1185">Reference proteome</keyword>
<dbReference type="InterPro" id="IPR014240">
    <property type="entry name" value="YteA"/>
</dbReference>
<feature type="zinc finger region" description="dksA C4-type" evidence="4">
    <location>
        <begin position="99"/>
        <end position="123"/>
    </location>
</feature>
<dbReference type="GO" id="GO:0008270">
    <property type="term" value="F:zinc ion binding"/>
    <property type="evidence" value="ECO:0007669"/>
    <property type="project" value="UniProtKB-KW"/>
</dbReference>
<dbReference type="PANTHER" id="PTHR33823:SF4">
    <property type="entry name" value="GENERAL STRESS PROTEIN 16O"/>
    <property type="match status" value="1"/>
</dbReference>
<dbReference type="Gene3D" id="1.20.120.910">
    <property type="entry name" value="DksA, coiled-coil domain"/>
    <property type="match status" value="1"/>
</dbReference>
<feature type="region of interest" description="Disordered" evidence="5">
    <location>
        <begin position="123"/>
        <end position="183"/>
    </location>
</feature>
<keyword evidence="1" id="KW-0479">Metal-binding</keyword>
<gene>
    <name evidence="7" type="ORF">GA0061094_1581</name>
</gene>
<dbReference type="Pfam" id="PF01258">
    <property type="entry name" value="zf-dskA_traR"/>
    <property type="match status" value="1"/>
</dbReference>
<dbReference type="EMBL" id="FMAU01000001">
    <property type="protein sequence ID" value="SCB94563.1"/>
    <property type="molecule type" value="Genomic_DNA"/>
</dbReference>
<feature type="region of interest" description="Disordered" evidence="5">
    <location>
        <begin position="211"/>
        <end position="257"/>
    </location>
</feature>
<evidence type="ECO:0000256" key="5">
    <source>
        <dbReference type="SAM" id="MobiDB-lite"/>
    </source>
</evidence>
<evidence type="ECO:0000313" key="8">
    <source>
        <dbReference type="Proteomes" id="UP000181997"/>
    </source>
</evidence>
<evidence type="ECO:0000256" key="3">
    <source>
        <dbReference type="ARBA" id="ARBA00022833"/>
    </source>
</evidence>
<feature type="region of interest" description="Disordered" evidence="5">
    <location>
        <begin position="21"/>
        <end position="56"/>
    </location>
</feature>
<feature type="domain" description="Zinc finger DksA/TraR C4-type" evidence="6">
    <location>
        <begin position="94"/>
        <end position="122"/>
    </location>
</feature>